<comment type="caution">
    <text evidence="3">The sequence shown here is derived from an EMBL/GenBank/DDBJ whole genome shotgun (WGS) entry which is preliminary data.</text>
</comment>
<protein>
    <submittedName>
        <fullName evidence="3">Putative membrane protein YczE</fullName>
    </submittedName>
</protein>
<evidence type="ECO:0000313" key="3">
    <source>
        <dbReference type="EMBL" id="RZS64723.1"/>
    </source>
</evidence>
<dbReference type="Pfam" id="PF19700">
    <property type="entry name" value="DUF6198"/>
    <property type="match status" value="1"/>
</dbReference>
<keyword evidence="2" id="KW-0472">Membrane</keyword>
<sequence>MELDWFMLRRPADPAPVLVRRFVQLFAGLFLYGIAIALIVRGELGVGPWDVLTQGIAKHTGLGFGLITVLMSGVVLLLWIPIRQRLGFGTVMNALLIGPSADVGLWLIPAGLDLWVRIILLASGIVVLAVATGLYIGAHFGPGPRDGLMTGLHRVTGWKIWIVRTGIELIVLAAGWLLGGNVGIGTVAFALLIGPLCGYTIPLFAIRRSGRMPPDRMPARPAKPANPAGPARGENDTAAASVTTA</sequence>
<dbReference type="InterPro" id="IPR038750">
    <property type="entry name" value="YczE/YyaS-like"/>
</dbReference>
<feature type="transmembrane region" description="Helical" evidence="2">
    <location>
        <begin position="60"/>
        <end position="79"/>
    </location>
</feature>
<gene>
    <name evidence="3" type="ORF">EV187_3110</name>
</gene>
<dbReference type="PANTHER" id="PTHR40078:SF1">
    <property type="entry name" value="INTEGRAL MEMBRANE PROTEIN"/>
    <property type="match status" value="1"/>
</dbReference>
<keyword evidence="4" id="KW-1185">Reference proteome</keyword>
<proteinExistence type="predicted"/>
<name>A0A4Q7MBQ8_9MICO</name>
<keyword evidence="2" id="KW-0812">Transmembrane</keyword>
<dbReference type="Proteomes" id="UP000293289">
    <property type="component" value="Unassembled WGS sequence"/>
</dbReference>
<organism evidence="3 4">
    <name type="scientific">Agromyces ramosus</name>
    <dbReference type="NCBI Taxonomy" id="33879"/>
    <lineage>
        <taxon>Bacteria</taxon>
        <taxon>Bacillati</taxon>
        <taxon>Actinomycetota</taxon>
        <taxon>Actinomycetes</taxon>
        <taxon>Micrococcales</taxon>
        <taxon>Microbacteriaceae</taxon>
        <taxon>Agromyces</taxon>
    </lineage>
</organism>
<dbReference type="EMBL" id="SGWY01000003">
    <property type="protein sequence ID" value="RZS64723.1"/>
    <property type="molecule type" value="Genomic_DNA"/>
</dbReference>
<feature type="transmembrane region" description="Helical" evidence="2">
    <location>
        <begin position="184"/>
        <end position="206"/>
    </location>
</feature>
<feature type="transmembrane region" description="Helical" evidence="2">
    <location>
        <begin position="86"/>
        <end position="108"/>
    </location>
</feature>
<dbReference type="AlphaFoldDB" id="A0A4Q7MBQ8"/>
<evidence type="ECO:0000313" key="4">
    <source>
        <dbReference type="Proteomes" id="UP000293289"/>
    </source>
</evidence>
<reference evidence="3 4" key="1">
    <citation type="submission" date="2019-02" db="EMBL/GenBank/DDBJ databases">
        <title>Genomic Encyclopedia of Type Strains, Phase IV (KMG-IV): sequencing the most valuable type-strain genomes for metagenomic binning, comparative biology and taxonomic classification.</title>
        <authorList>
            <person name="Goeker M."/>
        </authorList>
    </citation>
    <scope>NUCLEOTIDE SEQUENCE [LARGE SCALE GENOMIC DNA]</scope>
    <source>
        <strain evidence="3 4">DSM 43045</strain>
    </source>
</reference>
<keyword evidence="2" id="KW-1133">Transmembrane helix</keyword>
<evidence type="ECO:0000256" key="1">
    <source>
        <dbReference type="SAM" id="MobiDB-lite"/>
    </source>
</evidence>
<feature type="transmembrane region" description="Helical" evidence="2">
    <location>
        <begin position="158"/>
        <end position="178"/>
    </location>
</feature>
<feature type="region of interest" description="Disordered" evidence="1">
    <location>
        <begin position="212"/>
        <end position="245"/>
    </location>
</feature>
<evidence type="ECO:0000256" key="2">
    <source>
        <dbReference type="SAM" id="Phobius"/>
    </source>
</evidence>
<accession>A0A4Q7MBQ8</accession>
<feature type="transmembrane region" description="Helical" evidence="2">
    <location>
        <begin position="21"/>
        <end position="40"/>
    </location>
</feature>
<dbReference type="PANTHER" id="PTHR40078">
    <property type="entry name" value="INTEGRAL MEMBRANE PROTEIN-RELATED"/>
    <property type="match status" value="1"/>
</dbReference>
<feature type="transmembrane region" description="Helical" evidence="2">
    <location>
        <begin position="114"/>
        <end position="137"/>
    </location>
</feature>